<organism evidence="1">
    <name type="scientific">Anguilla anguilla</name>
    <name type="common">European freshwater eel</name>
    <name type="synonym">Muraena anguilla</name>
    <dbReference type="NCBI Taxonomy" id="7936"/>
    <lineage>
        <taxon>Eukaryota</taxon>
        <taxon>Metazoa</taxon>
        <taxon>Chordata</taxon>
        <taxon>Craniata</taxon>
        <taxon>Vertebrata</taxon>
        <taxon>Euteleostomi</taxon>
        <taxon>Actinopterygii</taxon>
        <taxon>Neopterygii</taxon>
        <taxon>Teleostei</taxon>
        <taxon>Anguilliformes</taxon>
        <taxon>Anguillidae</taxon>
        <taxon>Anguilla</taxon>
    </lineage>
</organism>
<name>A0A0E9RPF7_ANGAN</name>
<reference evidence="1" key="2">
    <citation type="journal article" date="2015" name="Fish Shellfish Immunol.">
        <title>Early steps in the European eel (Anguilla anguilla)-Vibrio vulnificus interaction in the gills: Role of the RtxA13 toxin.</title>
        <authorList>
            <person name="Callol A."/>
            <person name="Pajuelo D."/>
            <person name="Ebbesson L."/>
            <person name="Teles M."/>
            <person name="MacKenzie S."/>
            <person name="Amaro C."/>
        </authorList>
    </citation>
    <scope>NUCLEOTIDE SEQUENCE</scope>
</reference>
<sequence length="14" mass="1414">MPLSGGSVPVFVHS</sequence>
<dbReference type="EMBL" id="GBXM01077526">
    <property type="protein sequence ID" value="JAH31051.1"/>
    <property type="molecule type" value="Transcribed_RNA"/>
</dbReference>
<protein>
    <submittedName>
        <fullName evidence="1">Uncharacterized protein</fullName>
    </submittedName>
</protein>
<evidence type="ECO:0000313" key="1">
    <source>
        <dbReference type="EMBL" id="JAH31051.1"/>
    </source>
</evidence>
<proteinExistence type="predicted"/>
<accession>A0A0E9RPF7</accession>
<reference evidence="1" key="1">
    <citation type="submission" date="2014-11" db="EMBL/GenBank/DDBJ databases">
        <authorList>
            <person name="Amaro Gonzalez C."/>
        </authorList>
    </citation>
    <scope>NUCLEOTIDE SEQUENCE</scope>
</reference>